<evidence type="ECO:0000313" key="7">
    <source>
        <dbReference type="Proteomes" id="UP000183832"/>
    </source>
</evidence>
<dbReference type="InterPro" id="IPR052414">
    <property type="entry name" value="U3_snoRNA-assoc_WDR"/>
</dbReference>
<evidence type="ECO:0000313" key="6">
    <source>
        <dbReference type="EMBL" id="CRK87870.1"/>
    </source>
</evidence>
<dbReference type="SUPFAM" id="SSF50978">
    <property type="entry name" value="WD40 repeat-like"/>
    <property type="match status" value="1"/>
</dbReference>
<comment type="subcellular location">
    <subcellularLocation>
        <location evidence="1">Nucleus</location>
    </subcellularLocation>
</comment>
<dbReference type="InterPro" id="IPR001680">
    <property type="entry name" value="WD40_rpt"/>
</dbReference>
<dbReference type="Pfam" id="PF00400">
    <property type="entry name" value="WD40"/>
    <property type="match status" value="2"/>
</dbReference>
<dbReference type="InterPro" id="IPR036322">
    <property type="entry name" value="WD40_repeat_dom_sf"/>
</dbReference>
<dbReference type="GO" id="GO:0000462">
    <property type="term" value="P:maturation of SSU-rRNA from tricistronic rRNA transcript (SSU-rRNA, 5.8S rRNA, LSU-rRNA)"/>
    <property type="evidence" value="ECO:0007669"/>
    <property type="project" value="TreeGrafter"/>
</dbReference>
<dbReference type="Proteomes" id="UP000183832">
    <property type="component" value="Unassembled WGS sequence"/>
</dbReference>
<feature type="domain" description="Small-subunit processome Utp12" evidence="5">
    <location>
        <begin position="418"/>
        <end position="522"/>
    </location>
</feature>
<dbReference type="Gene3D" id="2.130.10.10">
    <property type="entry name" value="YVTN repeat-like/Quinoprotein amine dehydrogenase"/>
    <property type="match status" value="2"/>
</dbReference>
<evidence type="ECO:0000256" key="2">
    <source>
        <dbReference type="ARBA" id="ARBA00023242"/>
    </source>
</evidence>
<protein>
    <submittedName>
        <fullName evidence="6">CLUMA_CG001657, isoform A</fullName>
    </submittedName>
</protein>
<evidence type="ECO:0000256" key="1">
    <source>
        <dbReference type="ARBA" id="ARBA00004123"/>
    </source>
</evidence>
<organism evidence="6 7">
    <name type="scientific">Clunio marinus</name>
    <dbReference type="NCBI Taxonomy" id="568069"/>
    <lineage>
        <taxon>Eukaryota</taxon>
        <taxon>Metazoa</taxon>
        <taxon>Ecdysozoa</taxon>
        <taxon>Arthropoda</taxon>
        <taxon>Hexapoda</taxon>
        <taxon>Insecta</taxon>
        <taxon>Pterygota</taxon>
        <taxon>Neoptera</taxon>
        <taxon>Endopterygota</taxon>
        <taxon>Diptera</taxon>
        <taxon>Nematocera</taxon>
        <taxon>Chironomoidea</taxon>
        <taxon>Chironomidae</taxon>
        <taxon>Clunio</taxon>
    </lineage>
</organism>
<dbReference type="AlphaFoldDB" id="A0A1J1HN27"/>
<gene>
    <name evidence="6" type="ORF">CLUMA_CG001657</name>
</gene>
<keyword evidence="2" id="KW-0539">Nucleus</keyword>
<feature type="region of interest" description="Disordered" evidence="4">
    <location>
        <begin position="544"/>
        <end position="591"/>
    </location>
</feature>
<dbReference type="EMBL" id="CVRI01000006">
    <property type="protein sequence ID" value="CRK87870.1"/>
    <property type="molecule type" value="Genomic_DNA"/>
</dbReference>
<sequence length="591" mass="66543">MEDNHLKEFSPDEKLFAIIQNEGKLKIWDVETNQLKQEYVPNLHLSTPVTAMKWIRLNLDHEKRKSRHSDAGGSLYIILGTNRGGLALFSYASAKIEASFKGEGHLGTVTSIDHDNSQYVYSCGSDGKVIKWNIQTSSQESYFNCGPEKPTAICVLENGDKIATASKGIKVWEDSKLIQNFIGHSKNVTTLKSFEYDDETFILSASKSDRHLSLWKLSDDNNTSATSTFTLLIGSPNCVNFQLTEDRLQIACICRSDSMMFFDTNLQNVKSKKPIKQKFMLEIASDADNDEVDHVPINAVLIVRNELLIGYGDMIMKFETISSKQSDKSVILVRKDPMKMDVKKKNKKGELDEDLNTVTPLTDKNAEILSSVSATKRVQKPVELPLETRLDNLAGGESKRPNAKKMTHQLIQGLQARDANVIRNILRQNDNETVKLTVKFLPSQYVMPLVDELSKLMSGRSSSSEIALVWLRNLIQIHASSLLSYGADNLNATFGPLLGIIDQRTQSLPMLARLKGRLELLVSQMKQNCDPEDEIRHENLLVYEDSDDDSNNMDVESNSSDEDIFDEFEDEEEKAKEDFSKDNGDTMDYSD</sequence>
<dbReference type="SMART" id="SM00320">
    <property type="entry name" value="WD40"/>
    <property type="match status" value="3"/>
</dbReference>
<dbReference type="InterPro" id="IPR015943">
    <property type="entry name" value="WD40/YVTN_repeat-like_dom_sf"/>
</dbReference>
<accession>A0A1J1HN27</accession>
<dbReference type="GO" id="GO:0005730">
    <property type="term" value="C:nucleolus"/>
    <property type="evidence" value="ECO:0007669"/>
    <property type="project" value="TreeGrafter"/>
</dbReference>
<comment type="similarity">
    <text evidence="3">Belongs to the UTP5 family.</text>
</comment>
<evidence type="ECO:0000256" key="3">
    <source>
        <dbReference type="ARBA" id="ARBA00038335"/>
    </source>
</evidence>
<dbReference type="Pfam" id="PF04003">
    <property type="entry name" value="Utp12"/>
    <property type="match status" value="1"/>
</dbReference>
<name>A0A1J1HN27_9DIPT</name>
<dbReference type="PANTHER" id="PTHR44267">
    <property type="entry name" value="WD REPEAT-CONTAINING PROTEIN 43"/>
    <property type="match status" value="1"/>
</dbReference>
<keyword evidence="7" id="KW-1185">Reference proteome</keyword>
<evidence type="ECO:0000259" key="5">
    <source>
        <dbReference type="Pfam" id="PF04003"/>
    </source>
</evidence>
<dbReference type="STRING" id="568069.A0A1J1HN27"/>
<reference evidence="6 7" key="1">
    <citation type="submission" date="2015-04" db="EMBL/GenBank/DDBJ databases">
        <authorList>
            <person name="Syromyatnikov M.Y."/>
            <person name="Popov V.N."/>
        </authorList>
    </citation>
    <scope>NUCLEOTIDE SEQUENCE [LARGE SCALE GENOMIC DNA]</scope>
</reference>
<evidence type="ECO:0000256" key="4">
    <source>
        <dbReference type="SAM" id="MobiDB-lite"/>
    </source>
</evidence>
<feature type="compositionally biased region" description="Basic and acidic residues" evidence="4">
    <location>
        <begin position="573"/>
        <end position="584"/>
    </location>
</feature>
<feature type="compositionally biased region" description="Acidic residues" evidence="4">
    <location>
        <begin position="559"/>
        <end position="572"/>
    </location>
</feature>
<dbReference type="InterPro" id="IPR007148">
    <property type="entry name" value="SSU_processome_Utp12"/>
</dbReference>
<proteinExistence type="inferred from homology"/>
<dbReference type="PANTHER" id="PTHR44267:SF1">
    <property type="entry name" value="WD REPEAT-CONTAINING PROTEIN 43"/>
    <property type="match status" value="1"/>
</dbReference>
<dbReference type="OrthoDB" id="30195at2759"/>